<comment type="similarity">
    <text evidence="7">Belongs to the binding-protein-dependent transport system permease family.</text>
</comment>
<feature type="domain" description="ABC transmembrane type-1" evidence="8">
    <location>
        <begin position="1"/>
        <end position="177"/>
    </location>
</feature>
<dbReference type="InterPro" id="IPR000515">
    <property type="entry name" value="MetI-like"/>
</dbReference>
<dbReference type="GO" id="GO:0005886">
    <property type="term" value="C:plasma membrane"/>
    <property type="evidence" value="ECO:0007669"/>
    <property type="project" value="UniProtKB-SubCell"/>
</dbReference>
<dbReference type="AlphaFoldDB" id="A0A1P8UW68"/>
<evidence type="ECO:0000313" key="10">
    <source>
        <dbReference type="Proteomes" id="UP000187059"/>
    </source>
</evidence>
<evidence type="ECO:0000256" key="5">
    <source>
        <dbReference type="ARBA" id="ARBA00022989"/>
    </source>
</evidence>
<keyword evidence="4 7" id="KW-0812">Transmembrane</keyword>
<evidence type="ECO:0000256" key="7">
    <source>
        <dbReference type="RuleBase" id="RU363032"/>
    </source>
</evidence>
<dbReference type="EMBL" id="CP015093">
    <property type="protein sequence ID" value="APZ53618.1"/>
    <property type="molecule type" value="Genomic_DNA"/>
</dbReference>
<comment type="subcellular location">
    <subcellularLocation>
        <location evidence="1 7">Cell membrane</location>
        <topology evidence="1 7">Multi-pass membrane protein</topology>
    </subcellularLocation>
</comment>
<protein>
    <submittedName>
        <fullName evidence="9">ABC-type nitrate/sulfonate/bicarbonate transport system, permease component</fullName>
    </submittedName>
</protein>
<dbReference type="SUPFAM" id="SSF161098">
    <property type="entry name" value="MetI-like"/>
    <property type="match status" value="1"/>
</dbReference>
<name>A0A1P8UW68_9RHOB</name>
<evidence type="ECO:0000256" key="6">
    <source>
        <dbReference type="ARBA" id="ARBA00023136"/>
    </source>
</evidence>
<gene>
    <name evidence="9" type="ORF">Ga0080574_TMP3284</name>
</gene>
<keyword evidence="5 7" id="KW-1133">Transmembrane helix</keyword>
<dbReference type="Proteomes" id="UP000187059">
    <property type="component" value="Chromosome"/>
</dbReference>
<dbReference type="PROSITE" id="PS50928">
    <property type="entry name" value="ABC_TM1"/>
    <property type="match status" value="1"/>
</dbReference>
<feature type="transmembrane region" description="Helical" evidence="7">
    <location>
        <begin position="157"/>
        <end position="185"/>
    </location>
</feature>
<feature type="transmembrane region" description="Helical" evidence="7">
    <location>
        <begin position="62"/>
        <end position="79"/>
    </location>
</feature>
<dbReference type="STRING" id="1250539.Ga0080574_TMP3284"/>
<dbReference type="Pfam" id="PF00528">
    <property type="entry name" value="BPD_transp_1"/>
    <property type="match status" value="1"/>
</dbReference>
<keyword evidence="3" id="KW-1003">Cell membrane</keyword>
<keyword evidence="6 7" id="KW-0472">Membrane</keyword>
<dbReference type="KEGG" id="paby:Ga0080574_TMP3284"/>
<proteinExistence type="inferred from homology"/>
<evidence type="ECO:0000313" key="9">
    <source>
        <dbReference type="EMBL" id="APZ53618.1"/>
    </source>
</evidence>
<keyword evidence="2 7" id="KW-0813">Transport</keyword>
<dbReference type="PANTHER" id="PTHR30151">
    <property type="entry name" value="ALKANE SULFONATE ABC TRANSPORTER-RELATED, MEMBRANE SUBUNIT"/>
    <property type="match status" value="1"/>
</dbReference>
<evidence type="ECO:0000259" key="8">
    <source>
        <dbReference type="PROSITE" id="PS50928"/>
    </source>
</evidence>
<dbReference type="Gene3D" id="1.10.3720.10">
    <property type="entry name" value="MetI-like"/>
    <property type="match status" value="1"/>
</dbReference>
<evidence type="ECO:0000256" key="4">
    <source>
        <dbReference type="ARBA" id="ARBA00022692"/>
    </source>
</evidence>
<dbReference type="InterPro" id="IPR035906">
    <property type="entry name" value="MetI-like_sf"/>
</dbReference>
<evidence type="ECO:0000256" key="3">
    <source>
        <dbReference type="ARBA" id="ARBA00022475"/>
    </source>
</evidence>
<feature type="transmembrane region" description="Helical" evidence="7">
    <location>
        <begin position="131"/>
        <end position="151"/>
    </location>
</feature>
<feature type="transmembrane region" description="Helical" evidence="7">
    <location>
        <begin position="31"/>
        <end position="55"/>
    </location>
</feature>
<dbReference type="GO" id="GO:0055085">
    <property type="term" value="P:transmembrane transport"/>
    <property type="evidence" value="ECO:0007669"/>
    <property type="project" value="InterPro"/>
</dbReference>
<evidence type="ECO:0000256" key="2">
    <source>
        <dbReference type="ARBA" id="ARBA00022448"/>
    </source>
</evidence>
<keyword evidence="10" id="KW-1185">Reference proteome</keyword>
<dbReference type="PANTHER" id="PTHR30151:SF23">
    <property type="entry name" value="GLYCINE BETAINE_CARNITINE_CHOLINE TRANSPORT SYSTEM PERMEASE PROTEIN OPUCD"/>
    <property type="match status" value="1"/>
</dbReference>
<evidence type="ECO:0000256" key="1">
    <source>
        <dbReference type="ARBA" id="ARBA00004651"/>
    </source>
</evidence>
<dbReference type="CDD" id="cd06261">
    <property type="entry name" value="TM_PBP2"/>
    <property type="match status" value="1"/>
</dbReference>
<sequence>MQTVVASQLLALSIGVPLGLASANHSRLRAAINPIVMTGTTVPILVLAPFFLVWFGVGRTTSVLLVLLYGISLFTIYSQRAGRALSPVYADSARALGASRWRVLRDVLFPAAVPAIIGALRVSLSGAWGLAAIAELLGASSGTGVMIRVLVGQFDVVGLMAVIILICAVALFADFLVFLLGRLLLRWRAE</sequence>
<reference evidence="9 10" key="1">
    <citation type="submission" date="2016-04" db="EMBL/GenBank/DDBJ databases">
        <title>Deep-sea bacteria in the southern Pacific.</title>
        <authorList>
            <person name="Tang K."/>
        </authorList>
    </citation>
    <scope>NUCLEOTIDE SEQUENCE [LARGE SCALE GENOMIC DNA]</scope>
    <source>
        <strain evidence="9 10">JLT2014</strain>
    </source>
</reference>
<accession>A0A1P8UW68</accession>
<organism evidence="9 10">
    <name type="scientific">Salipiger abyssi</name>
    <dbReference type="NCBI Taxonomy" id="1250539"/>
    <lineage>
        <taxon>Bacteria</taxon>
        <taxon>Pseudomonadati</taxon>
        <taxon>Pseudomonadota</taxon>
        <taxon>Alphaproteobacteria</taxon>
        <taxon>Rhodobacterales</taxon>
        <taxon>Roseobacteraceae</taxon>
        <taxon>Salipiger</taxon>
    </lineage>
</organism>